<comment type="caution">
    <text evidence="1">The sequence shown here is derived from an EMBL/GenBank/DDBJ whole genome shotgun (WGS) entry which is preliminary data.</text>
</comment>
<reference evidence="2" key="1">
    <citation type="journal article" date="2023" name="G3 (Bethesda)">
        <title>Genome assembly and association tests identify interacting loci associated with vigor, precocity, and sex in interspecific pistachio rootstocks.</title>
        <authorList>
            <person name="Palmer W."/>
            <person name="Jacygrad E."/>
            <person name="Sagayaradj S."/>
            <person name="Cavanaugh K."/>
            <person name="Han R."/>
            <person name="Bertier L."/>
            <person name="Beede B."/>
            <person name="Kafkas S."/>
            <person name="Golino D."/>
            <person name="Preece J."/>
            <person name="Michelmore R."/>
        </authorList>
    </citation>
    <scope>NUCLEOTIDE SEQUENCE [LARGE SCALE GENOMIC DNA]</scope>
</reference>
<dbReference type="EMBL" id="CM047910">
    <property type="protein sequence ID" value="KAJ0075704.1"/>
    <property type="molecule type" value="Genomic_DNA"/>
</dbReference>
<protein>
    <submittedName>
        <fullName evidence="1">Uncharacterized protein</fullName>
    </submittedName>
</protein>
<gene>
    <name evidence="1" type="ORF">Patl1_35253</name>
</gene>
<accession>A0ACC0ZSZ3</accession>
<proteinExistence type="predicted"/>
<organism evidence="1 2">
    <name type="scientific">Pistacia atlantica</name>
    <dbReference type="NCBI Taxonomy" id="434234"/>
    <lineage>
        <taxon>Eukaryota</taxon>
        <taxon>Viridiplantae</taxon>
        <taxon>Streptophyta</taxon>
        <taxon>Embryophyta</taxon>
        <taxon>Tracheophyta</taxon>
        <taxon>Spermatophyta</taxon>
        <taxon>Magnoliopsida</taxon>
        <taxon>eudicotyledons</taxon>
        <taxon>Gunneridae</taxon>
        <taxon>Pentapetalae</taxon>
        <taxon>rosids</taxon>
        <taxon>malvids</taxon>
        <taxon>Sapindales</taxon>
        <taxon>Anacardiaceae</taxon>
        <taxon>Pistacia</taxon>
    </lineage>
</organism>
<name>A0ACC0ZSZ3_9ROSI</name>
<evidence type="ECO:0000313" key="2">
    <source>
        <dbReference type="Proteomes" id="UP001164250"/>
    </source>
</evidence>
<evidence type="ECO:0000313" key="1">
    <source>
        <dbReference type="EMBL" id="KAJ0075704.1"/>
    </source>
</evidence>
<dbReference type="Proteomes" id="UP001164250">
    <property type="component" value="Chromosome 15"/>
</dbReference>
<sequence>MSFHTESEPKLLNDNDAISSILIRLPLKTLIQCKLVCKWWQNLISDPVFIATYSRRNPQHYVSGFYLQKFLLLQLYSELEFFPYEGNHDAAPKPSLSFIEDNNGVCIRDSCNGLLLCSSFRCSNEEERKYYICQPTTKQYFSLPKPPCEKVVAINIVCNLKRSPYYQVVCICDSKRLPNFKYCEVKIYHSRTRSWRDSGNPCIIKDDILFERGIYSNGAIHWVGRGEKSLRFDVENELMHWIPMPAIKDGWTERRIGYFGESRGNLYLIENYGPCSSTFDVMEMKMDYSSWTLKYHVDLQSVILQRFNVLQIVHEKVGEKYEPLMVLKAQGNFMLYNMRENGIVKLSYSTFPVKDVGDSNGLWYNWEAVFPYTNSLWYI</sequence>
<keyword evidence="2" id="KW-1185">Reference proteome</keyword>